<dbReference type="EMBL" id="NSDM01000010">
    <property type="protein sequence ID" value="MDQ2586661.1"/>
    <property type="molecule type" value="Genomic_DNA"/>
</dbReference>
<dbReference type="Proteomes" id="UP001225605">
    <property type="component" value="Unassembled WGS sequence"/>
</dbReference>
<evidence type="ECO:0000313" key="3">
    <source>
        <dbReference type="Proteomes" id="UP001225605"/>
    </source>
</evidence>
<gene>
    <name evidence="2" type="ORF">CKY47_22220</name>
</gene>
<feature type="region of interest" description="Disordered" evidence="1">
    <location>
        <begin position="50"/>
        <end position="72"/>
    </location>
</feature>
<organism evidence="2 3">
    <name type="scientific">Saccharothrix yanglingensis</name>
    <dbReference type="NCBI Taxonomy" id="659496"/>
    <lineage>
        <taxon>Bacteria</taxon>
        <taxon>Bacillati</taxon>
        <taxon>Actinomycetota</taxon>
        <taxon>Actinomycetes</taxon>
        <taxon>Pseudonocardiales</taxon>
        <taxon>Pseudonocardiaceae</taxon>
        <taxon>Saccharothrix</taxon>
    </lineage>
</organism>
<accession>A0ABU0X3F4</accession>
<feature type="region of interest" description="Disordered" evidence="1">
    <location>
        <begin position="1"/>
        <end position="20"/>
    </location>
</feature>
<evidence type="ECO:0000313" key="2">
    <source>
        <dbReference type="EMBL" id="MDQ2586661.1"/>
    </source>
</evidence>
<reference evidence="2 3" key="1">
    <citation type="submission" date="2017-06" db="EMBL/GenBank/DDBJ databases">
        <title>Cultured bacterium strain Saccharothrix yanglingensis Hhs.015.</title>
        <authorList>
            <person name="Xia Y."/>
        </authorList>
    </citation>
    <scope>NUCLEOTIDE SEQUENCE [LARGE SCALE GENOMIC DNA]</scope>
    <source>
        <strain evidence="2 3">Hhs.015</strain>
    </source>
</reference>
<proteinExistence type="predicted"/>
<evidence type="ECO:0000256" key="1">
    <source>
        <dbReference type="SAM" id="MobiDB-lite"/>
    </source>
</evidence>
<comment type="caution">
    <text evidence="2">The sequence shown here is derived from an EMBL/GenBank/DDBJ whole genome shotgun (WGS) entry which is preliminary data.</text>
</comment>
<sequence length="94" mass="9717">MTCRRPSAPSVPTATTSAGLAATGANVSWPALGGLLTPVTGIGPVLRPRRRRTWSGDAHRAPDPPSGAPRIRHQVDGACTFGPDRAEQLLEAPG</sequence>
<name>A0ABU0X3F4_9PSEU</name>
<keyword evidence="3" id="KW-1185">Reference proteome</keyword>
<protein>
    <submittedName>
        <fullName evidence="2">Uncharacterized protein</fullName>
    </submittedName>
</protein>